<dbReference type="PROSITE" id="PS50994">
    <property type="entry name" value="INTEGRASE"/>
    <property type="match status" value="1"/>
</dbReference>
<dbReference type="NCBIfam" id="NF033577">
    <property type="entry name" value="transpos_IS481"/>
    <property type="match status" value="1"/>
</dbReference>
<gene>
    <name evidence="2" type="ORF">OU415_22350</name>
</gene>
<comment type="caution">
    <text evidence="2">The sequence shown here is derived from an EMBL/GenBank/DDBJ whole genome shotgun (WGS) entry which is preliminary data.</text>
</comment>
<dbReference type="InterPro" id="IPR001584">
    <property type="entry name" value="Integrase_cat-core"/>
</dbReference>
<dbReference type="SUPFAM" id="SSF53098">
    <property type="entry name" value="Ribonuclease H-like"/>
    <property type="match status" value="1"/>
</dbReference>
<dbReference type="Pfam" id="PF13565">
    <property type="entry name" value="HTH_32"/>
    <property type="match status" value="1"/>
</dbReference>
<dbReference type="EMBL" id="JAQGLA010000040">
    <property type="protein sequence ID" value="MDA3628193.1"/>
    <property type="molecule type" value="Genomic_DNA"/>
</dbReference>
<dbReference type="Pfam" id="PF00665">
    <property type="entry name" value="rve"/>
    <property type="match status" value="1"/>
</dbReference>
<protein>
    <submittedName>
        <fullName evidence="2">IS481 family transposase</fullName>
    </submittedName>
</protein>
<dbReference type="InterPro" id="IPR036397">
    <property type="entry name" value="RNaseH_sf"/>
</dbReference>
<dbReference type="InterPro" id="IPR012337">
    <property type="entry name" value="RNaseH-like_sf"/>
</dbReference>
<organism evidence="2 3">
    <name type="scientific">Saccharopolyspora oryzae</name>
    <dbReference type="NCBI Taxonomy" id="2997343"/>
    <lineage>
        <taxon>Bacteria</taxon>
        <taxon>Bacillati</taxon>
        <taxon>Actinomycetota</taxon>
        <taxon>Actinomycetes</taxon>
        <taxon>Pseudonocardiales</taxon>
        <taxon>Pseudonocardiaceae</taxon>
        <taxon>Saccharopolyspora</taxon>
    </lineage>
</organism>
<dbReference type="Gene3D" id="3.30.420.10">
    <property type="entry name" value="Ribonuclease H-like superfamily/Ribonuclease H"/>
    <property type="match status" value="1"/>
</dbReference>
<dbReference type="InterPro" id="IPR009057">
    <property type="entry name" value="Homeodomain-like_sf"/>
</dbReference>
<dbReference type="InterPro" id="IPR047656">
    <property type="entry name" value="IS481-like_transpos"/>
</dbReference>
<dbReference type="SUPFAM" id="SSF46689">
    <property type="entry name" value="Homeodomain-like"/>
    <property type="match status" value="1"/>
</dbReference>
<dbReference type="PANTHER" id="PTHR35004">
    <property type="entry name" value="TRANSPOSASE RV3428C-RELATED"/>
    <property type="match status" value="1"/>
</dbReference>
<dbReference type="PANTHER" id="PTHR35004:SF6">
    <property type="entry name" value="TRANSPOSASE"/>
    <property type="match status" value="1"/>
</dbReference>
<accession>A0ABT4V2L4</accession>
<feature type="domain" description="Integrase catalytic" evidence="1">
    <location>
        <begin position="150"/>
        <end position="315"/>
    </location>
</feature>
<dbReference type="RefSeq" id="WP_270950972.1">
    <property type="nucleotide sequence ID" value="NZ_JAQGLA010000040.1"/>
</dbReference>
<evidence type="ECO:0000259" key="1">
    <source>
        <dbReference type="PROSITE" id="PS50994"/>
    </source>
</evidence>
<reference evidence="2 3" key="1">
    <citation type="submission" date="2022-11" db="EMBL/GenBank/DDBJ databases">
        <title>Draft genome sequence of Saccharopolyspora sp. WRP15-2 isolated from rhizosphere soils of wild rice in Thailand.</title>
        <authorList>
            <person name="Duangmal K."/>
            <person name="Kammanee S."/>
            <person name="Muangham S."/>
        </authorList>
    </citation>
    <scope>NUCLEOTIDE SEQUENCE [LARGE SCALE GENOMIC DNA]</scope>
    <source>
        <strain evidence="2 3">WRP15-2</strain>
    </source>
</reference>
<dbReference type="Proteomes" id="UP001210380">
    <property type="component" value="Unassembled WGS sequence"/>
</dbReference>
<proteinExistence type="predicted"/>
<keyword evidence="3" id="KW-1185">Reference proteome</keyword>
<evidence type="ECO:0000313" key="2">
    <source>
        <dbReference type="EMBL" id="MDA3628193.1"/>
    </source>
</evidence>
<name>A0ABT4V2L4_9PSEU</name>
<evidence type="ECO:0000313" key="3">
    <source>
        <dbReference type="Proteomes" id="UP001210380"/>
    </source>
</evidence>
<sequence length="324" mass="36971">MAHRNAPLSFEGRRRLVDRCSDRPVAHVAAEMGISRACASKWFNRWRRYGDVGLLDRSSTPRRQPTPTPPEAVEQIETWRRECKWSASRITFELNDDGVQISRRTVTRIIGRLGLNRRRFIDPDGDTNRRPRPIVAKRPGHMVHVDVKKVGRIPDGDGWRVHGRDSEQARATARSKTKTGKRGYVYLHSAVDGHTRLACTEPLPDEKAATATGFMHRARAWFTAHGITHIEQVVTDNGPCYRADAFTRSLIGARHKRTKVERYNRILAEEFLYARTWTSEQQRADALCMWNAHHNYHRSHGAAGGQPPAAMLDQRVTNVVASYR</sequence>